<reference evidence="2" key="1">
    <citation type="submission" date="2020-11" db="EMBL/GenBank/DDBJ databases">
        <authorList>
            <consortium name="DOE Joint Genome Institute"/>
            <person name="Ahrendt S."/>
            <person name="Riley R."/>
            <person name="Andreopoulos W."/>
            <person name="Labutti K."/>
            <person name="Pangilinan J."/>
            <person name="Ruiz-Duenas F.J."/>
            <person name="Barrasa J.M."/>
            <person name="Sanchez-Garcia M."/>
            <person name="Camarero S."/>
            <person name="Miyauchi S."/>
            <person name="Serrano A."/>
            <person name="Linde D."/>
            <person name="Babiker R."/>
            <person name="Drula E."/>
            <person name="Ayuso-Fernandez I."/>
            <person name="Pacheco R."/>
            <person name="Padilla G."/>
            <person name="Ferreira P."/>
            <person name="Barriuso J."/>
            <person name="Kellner H."/>
            <person name="Castanera R."/>
            <person name="Alfaro M."/>
            <person name="Ramirez L."/>
            <person name="Pisabarro A.G."/>
            <person name="Kuo A."/>
            <person name="Tritt A."/>
            <person name="Lipzen A."/>
            <person name="He G."/>
            <person name="Yan M."/>
            <person name="Ng V."/>
            <person name="Cullen D."/>
            <person name="Martin F."/>
            <person name="Rosso M.-N."/>
            <person name="Henrissat B."/>
            <person name="Hibbett D."/>
            <person name="Martinez A.T."/>
            <person name="Grigoriev I.V."/>
        </authorList>
    </citation>
    <scope>NUCLEOTIDE SEQUENCE</scope>
    <source>
        <strain evidence="2">AH 40177</strain>
    </source>
</reference>
<dbReference type="AlphaFoldDB" id="A0A9P5U8D0"/>
<feature type="region of interest" description="Disordered" evidence="1">
    <location>
        <begin position="1"/>
        <end position="42"/>
    </location>
</feature>
<dbReference type="SMART" id="SM00384">
    <property type="entry name" value="AT_hook"/>
    <property type="match status" value="2"/>
</dbReference>
<dbReference type="GO" id="GO:0003677">
    <property type="term" value="F:DNA binding"/>
    <property type="evidence" value="ECO:0007669"/>
    <property type="project" value="InterPro"/>
</dbReference>
<evidence type="ECO:0000313" key="3">
    <source>
        <dbReference type="Proteomes" id="UP000772434"/>
    </source>
</evidence>
<feature type="compositionally biased region" description="Basic residues" evidence="1">
    <location>
        <begin position="1"/>
        <end position="14"/>
    </location>
</feature>
<proteinExistence type="predicted"/>
<dbReference type="PRINTS" id="PR00929">
    <property type="entry name" value="ATHOOK"/>
</dbReference>
<dbReference type="EMBL" id="JADNRY010000046">
    <property type="protein sequence ID" value="KAF9069901.1"/>
    <property type="molecule type" value="Genomic_DNA"/>
</dbReference>
<gene>
    <name evidence="2" type="ORF">BDP27DRAFT_663952</name>
</gene>
<sequence length="166" mass="19085">MKRGRGRPKGSKNKKNSESGPSTPSVPKKRGRPPKVFLYFRSSATSRDSTRFPCSFCFYRSPRTQRTQRANLRRSASEEGRPSPSRHQRRAQRTMLLPKRNGGDLPKSLLPSPVTIRTLTPSCAFSPSFSRISFLLCNIMTHTIYTTQYKRYSPYQNSLDLFSRYL</sequence>
<comment type="caution">
    <text evidence="2">The sequence shown here is derived from an EMBL/GenBank/DDBJ whole genome shotgun (WGS) entry which is preliminary data.</text>
</comment>
<dbReference type="Proteomes" id="UP000772434">
    <property type="component" value="Unassembled WGS sequence"/>
</dbReference>
<dbReference type="InterPro" id="IPR017956">
    <property type="entry name" value="AT_hook_DNA-bd_motif"/>
</dbReference>
<feature type="region of interest" description="Disordered" evidence="1">
    <location>
        <begin position="65"/>
        <end position="91"/>
    </location>
</feature>
<evidence type="ECO:0000256" key="1">
    <source>
        <dbReference type="SAM" id="MobiDB-lite"/>
    </source>
</evidence>
<keyword evidence="3" id="KW-1185">Reference proteome</keyword>
<evidence type="ECO:0000313" key="2">
    <source>
        <dbReference type="EMBL" id="KAF9069901.1"/>
    </source>
</evidence>
<accession>A0A9P5U8D0</accession>
<organism evidence="2 3">
    <name type="scientific">Rhodocollybia butyracea</name>
    <dbReference type="NCBI Taxonomy" id="206335"/>
    <lineage>
        <taxon>Eukaryota</taxon>
        <taxon>Fungi</taxon>
        <taxon>Dikarya</taxon>
        <taxon>Basidiomycota</taxon>
        <taxon>Agaricomycotina</taxon>
        <taxon>Agaricomycetes</taxon>
        <taxon>Agaricomycetidae</taxon>
        <taxon>Agaricales</taxon>
        <taxon>Marasmiineae</taxon>
        <taxon>Omphalotaceae</taxon>
        <taxon>Rhodocollybia</taxon>
    </lineage>
</organism>
<name>A0A9P5U8D0_9AGAR</name>
<protein>
    <submittedName>
        <fullName evidence="2">Uncharacterized protein</fullName>
    </submittedName>
</protein>